<protein>
    <recommendedName>
        <fullName evidence="4">MADF domain-containing protein</fullName>
    </recommendedName>
</protein>
<dbReference type="EMBL" id="JABXBU010000030">
    <property type="protein sequence ID" value="KAF8785101.1"/>
    <property type="molecule type" value="Genomic_DNA"/>
</dbReference>
<reference evidence="2" key="1">
    <citation type="journal article" date="2020" name="bioRxiv">
        <title>Chromosome-level reference genome of the European wasp spider Argiope bruennichi: a resource for studies on range expansion and evolutionary adaptation.</title>
        <authorList>
            <person name="Sheffer M.M."/>
            <person name="Hoppe A."/>
            <person name="Krehenwinkel H."/>
            <person name="Uhl G."/>
            <person name="Kuss A.W."/>
            <person name="Jensen L."/>
            <person name="Jensen C."/>
            <person name="Gillespie R.G."/>
            <person name="Hoff K.J."/>
            <person name="Prost S."/>
        </authorList>
    </citation>
    <scope>NUCLEOTIDE SEQUENCE</scope>
</reference>
<name>A0A8T0F2N9_ARGBR</name>
<dbReference type="AlphaFoldDB" id="A0A8T0F2N9"/>
<gene>
    <name evidence="2" type="ORF">HNY73_010688</name>
</gene>
<proteinExistence type="predicted"/>
<keyword evidence="3" id="KW-1185">Reference proteome</keyword>
<organism evidence="2 3">
    <name type="scientific">Argiope bruennichi</name>
    <name type="common">Wasp spider</name>
    <name type="synonym">Aranea bruennichi</name>
    <dbReference type="NCBI Taxonomy" id="94029"/>
    <lineage>
        <taxon>Eukaryota</taxon>
        <taxon>Metazoa</taxon>
        <taxon>Ecdysozoa</taxon>
        <taxon>Arthropoda</taxon>
        <taxon>Chelicerata</taxon>
        <taxon>Arachnida</taxon>
        <taxon>Araneae</taxon>
        <taxon>Araneomorphae</taxon>
        <taxon>Entelegynae</taxon>
        <taxon>Araneoidea</taxon>
        <taxon>Araneidae</taxon>
        <taxon>Argiope</taxon>
    </lineage>
</organism>
<evidence type="ECO:0000313" key="2">
    <source>
        <dbReference type="EMBL" id="KAF8785101.1"/>
    </source>
</evidence>
<comment type="caution">
    <text evidence="2">The sequence shown here is derived from an EMBL/GenBank/DDBJ whole genome shotgun (WGS) entry which is preliminary data.</text>
</comment>
<evidence type="ECO:0000313" key="3">
    <source>
        <dbReference type="Proteomes" id="UP000807504"/>
    </source>
</evidence>
<evidence type="ECO:0000256" key="1">
    <source>
        <dbReference type="SAM" id="MobiDB-lite"/>
    </source>
</evidence>
<accession>A0A8T0F2N9</accession>
<reference evidence="2" key="2">
    <citation type="submission" date="2020-06" db="EMBL/GenBank/DDBJ databases">
        <authorList>
            <person name="Sheffer M."/>
        </authorList>
    </citation>
    <scope>NUCLEOTIDE SEQUENCE</scope>
</reference>
<sequence length="172" mass="19943">MPIMPKKTLYVAIKIEMLRRWPEDEDHLTSKILRKKFCTLRSYFQREDKRARLPSGSAALDIAPKWVHYHRLLFLRDTIYVGSSESNLDDSFATDVGCSEPMISVEETEDHFVPEPEYEENCPESSATTLQKRVAEQSNFSLGPPPKRRRQTNVGEDVLRMVSAELKKKKKK</sequence>
<feature type="region of interest" description="Disordered" evidence="1">
    <location>
        <begin position="137"/>
        <end position="159"/>
    </location>
</feature>
<evidence type="ECO:0008006" key="4">
    <source>
        <dbReference type="Google" id="ProtNLM"/>
    </source>
</evidence>
<dbReference type="Proteomes" id="UP000807504">
    <property type="component" value="Unassembled WGS sequence"/>
</dbReference>